<keyword evidence="2" id="KW-1185">Reference proteome</keyword>
<name>A0ABY4HHK8_9FLAO</name>
<accession>A0ABY4HHK8</accession>
<organism evidence="1 2">
    <name type="scientific">Flavobacterium sediminilitoris</name>
    <dbReference type="NCBI Taxonomy" id="2024526"/>
    <lineage>
        <taxon>Bacteria</taxon>
        <taxon>Pseudomonadati</taxon>
        <taxon>Bacteroidota</taxon>
        <taxon>Flavobacteriia</taxon>
        <taxon>Flavobacteriales</taxon>
        <taxon>Flavobacteriaceae</taxon>
        <taxon>Flavobacterium</taxon>
    </lineage>
</organism>
<reference evidence="1" key="1">
    <citation type="submission" date="2021-12" db="EMBL/GenBank/DDBJ databases">
        <authorList>
            <person name="Cha I.-T."/>
            <person name="Lee K.-E."/>
            <person name="Park S.-J."/>
        </authorList>
    </citation>
    <scope>NUCLEOTIDE SEQUENCE</scope>
    <source>
        <strain evidence="1">YSM-43</strain>
    </source>
</reference>
<evidence type="ECO:0000313" key="1">
    <source>
        <dbReference type="EMBL" id="UOX32322.1"/>
    </source>
</evidence>
<dbReference type="RefSeq" id="WP_052705150.1">
    <property type="nucleotide sequence ID" value="NZ_CP090145.1"/>
</dbReference>
<gene>
    <name evidence="1" type="ORF">LXD69_09680</name>
</gene>
<protein>
    <submittedName>
        <fullName evidence="1">Uncharacterized protein</fullName>
    </submittedName>
</protein>
<dbReference type="EMBL" id="CP090145">
    <property type="protein sequence ID" value="UOX32322.1"/>
    <property type="molecule type" value="Genomic_DNA"/>
</dbReference>
<sequence>MAVDRILKNGFNPYENSKFEEIEKHYNIKETFQFSLDIKKIFFQKVVIPIFELELQSFKNGLKTMDLISY</sequence>
<proteinExistence type="predicted"/>
<evidence type="ECO:0000313" key="2">
    <source>
        <dbReference type="Proteomes" id="UP000830454"/>
    </source>
</evidence>
<reference evidence="1" key="2">
    <citation type="submission" date="2022-04" db="EMBL/GenBank/DDBJ databases">
        <title>Complete Genome Sequence of Flavobacterium sediminilitoris YSM-43, Isolated from a Tidal Sediment.</title>
        <authorList>
            <person name="Lee P.A."/>
        </authorList>
    </citation>
    <scope>NUCLEOTIDE SEQUENCE</scope>
    <source>
        <strain evidence="1">YSM-43</strain>
    </source>
</reference>
<dbReference type="Proteomes" id="UP000830454">
    <property type="component" value="Chromosome"/>
</dbReference>